<feature type="non-terminal residue" evidence="2">
    <location>
        <position position="194"/>
    </location>
</feature>
<dbReference type="Proteomes" id="UP000593565">
    <property type="component" value="Unassembled WGS sequence"/>
</dbReference>
<evidence type="ECO:0000313" key="2">
    <source>
        <dbReference type="EMBL" id="KAF4083488.1"/>
    </source>
</evidence>
<dbReference type="PROSITE" id="PS50853">
    <property type="entry name" value="FN3"/>
    <property type="match status" value="1"/>
</dbReference>
<protein>
    <recommendedName>
        <fullName evidence="1">Fibronectin type-III domain-containing protein</fullName>
    </recommendedName>
</protein>
<evidence type="ECO:0000259" key="1">
    <source>
        <dbReference type="PROSITE" id="PS50853"/>
    </source>
</evidence>
<accession>A0A7J6APN6</accession>
<dbReference type="Gene3D" id="2.60.40.10">
    <property type="entry name" value="Immunoglobulins"/>
    <property type="match status" value="1"/>
</dbReference>
<reference evidence="2 3" key="1">
    <citation type="submission" date="2020-02" db="EMBL/GenBank/DDBJ databases">
        <title>A chromosome-scale genome assembly of the black bullhead catfish (Ameiurus melas).</title>
        <authorList>
            <person name="Wen M."/>
            <person name="Zham M."/>
            <person name="Cabau C."/>
            <person name="Klopp C."/>
            <person name="Donnadieu C."/>
            <person name="Roques C."/>
            <person name="Bouchez O."/>
            <person name="Lampietro C."/>
            <person name="Jouanno E."/>
            <person name="Herpin A."/>
            <person name="Louis A."/>
            <person name="Berthelot C."/>
            <person name="Parey E."/>
            <person name="Roest-Crollius H."/>
            <person name="Braasch I."/>
            <person name="Postlethwait J."/>
            <person name="Robinson-Rechavi M."/>
            <person name="Echchiki A."/>
            <person name="Begum T."/>
            <person name="Montfort J."/>
            <person name="Schartl M."/>
            <person name="Bobe J."/>
            <person name="Guiguen Y."/>
        </authorList>
    </citation>
    <scope>NUCLEOTIDE SEQUENCE [LARGE SCALE GENOMIC DNA]</scope>
    <source>
        <strain evidence="2">M_S1</strain>
        <tissue evidence="2">Blood</tissue>
    </source>
</reference>
<proteinExistence type="predicted"/>
<dbReference type="InterPro" id="IPR036116">
    <property type="entry name" value="FN3_sf"/>
</dbReference>
<dbReference type="SUPFAM" id="SSF49265">
    <property type="entry name" value="Fibronectin type III"/>
    <property type="match status" value="1"/>
</dbReference>
<name>A0A7J6APN6_AMEME</name>
<organism evidence="2 3">
    <name type="scientific">Ameiurus melas</name>
    <name type="common">Black bullhead</name>
    <name type="synonym">Silurus melas</name>
    <dbReference type="NCBI Taxonomy" id="219545"/>
    <lineage>
        <taxon>Eukaryota</taxon>
        <taxon>Metazoa</taxon>
        <taxon>Chordata</taxon>
        <taxon>Craniata</taxon>
        <taxon>Vertebrata</taxon>
        <taxon>Euteleostomi</taxon>
        <taxon>Actinopterygii</taxon>
        <taxon>Neopterygii</taxon>
        <taxon>Teleostei</taxon>
        <taxon>Ostariophysi</taxon>
        <taxon>Siluriformes</taxon>
        <taxon>Ictaluridae</taxon>
        <taxon>Ameiurus</taxon>
    </lineage>
</organism>
<comment type="caution">
    <text evidence="2">The sequence shown here is derived from an EMBL/GenBank/DDBJ whole genome shotgun (WGS) entry which is preliminary data.</text>
</comment>
<feature type="domain" description="Fibronectin type-III" evidence="1">
    <location>
        <begin position="106"/>
        <end position="194"/>
    </location>
</feature>
<dbReference type="InterPro" id="IPR013783">
    <property type="entry name" value="Ig-like_fold"/>
</dbReference>
<keyword evidence="3" id="KW-1185">Reference proteome</keyword>
<evidence type="ECO:0000313" key="3">
    <source>
        <dbReference type="Proteomes" id="UP000593565"/>
    </source>
</evidence>
<dbReference type="EMBL" id="JAAGNN010000011">
    <property type="protein sequence ID" value="KAF4083488.1"/>
    <property type="molecule type" value="Genomic_DNA"/>
</dbReference>
<dbReference type="AlphaFoldDB" id="A0A7J6APN6"/>
<dbReference type="InterPro" id="IPR003961">
    <property type="entry name" value="FN3_dom"/>
</dbReference>
<gene>
    <name evidence="2" type="ORF">AMELA_G00141980</name>
</gene>
<sequence length="194" mass="21887">MQLTTLCVIDVNEPSLSVSHNSIHASWQLDSKKCPSITTNFTWDVTCKETGSTSSLKGSCTENSCEFSNLKFFTEFTCEFVAAYEKKPFHTTTKTTKTWPGKPTLKGSKITATTMNHNTIKVTCEIGKWNGDKGVFNAELYIDNIHTGKEKTNEQCAFTFDDLYYLTEYEVKVYARNRNGNKSGPYTDRCSIKC</sequence>